<reference evidence="1" key="1">
    <citation type="journal article" date="2019" name="bioRxiv">
        <title>The Genome of the Zebra Mussel, Dreissena polymorpha: A Resource for Invasive Species Research.</title>
        <authorList>
            <person name="McCartney M.A."/>
            <person name="Auch B."/>
            <person name="Kono T."/>
            <person name="Mallez S."/>
            <person name="Zhang Y."/>
            <person name="Obille A."/>
            <person name="Becker A."/>
            <person name="Abrahante J.E."/>
            <person name="Garbe J."/>
            <person name="Badalamenti J.P."/>
            <person name="Herman A."/>
            <person name="Mangelson H."/>
            <person name="Liachko I."/>
            <person name="Sullivan S."/>
            <person name="Sone E.D."/>
            <person name="Koren S."/>
            <person name="Silverstein K.A.T."/>
            <person name="Beckman K.B."/>
            <person name="Gohl D.M."/>
        </authorList>
    </citation>
    <scope>NUCLEOTIDE SEQUENCE</scope>
    <source>
        <strain evidence="1">Duluth1</strain>
        <tissue evidence="1">Whole animal</tissue>
    </source>
</reference>
<reference evidence="1" key="2">
    <citation type="submission" date="2020-11" db="EMBL/GenBank/DDBJ databases">
        <authorList>
            <person name="McCartney M.A."/>
            <person name="Auch B."/>
            <person name="Kono T."/>
            <person name="Mallez S."/>
            <person name="Becker A."/>
            <person name="Gohl D.M."/>
            <person name="Silverstein K.A.T."/>
            <person name="Koren S."/>
            <person name="Bechman K.B."/>
            <person name="Herman A."/>
            <person name="Abrahante J.E."/>
            <person name="Garbe J."/>
        </authorList>
    </citation>
    <scope>NUCLEOTIDE SEQUENCE</scope>
    <source>
        <strain evidence="1">Duluth1</strain>
        <tissue evidence="1">Whole animal</tissue>
    </source>
</reference>
<evidence type="ECO:0000313" key="2">
    <source>
        <dbReference type="Proteomes" id="UP000828390"/>
    </source>
</evidence>
<comment type="caution">
    <text evidence="1">The sequence shown here is derived from an EMBL/GenBank/DDBJ whole genome shotgun (WGS) entry which is preliminary data.</text>
</comment>
<dbReference type="EMBL" id="JAIWYP010000008">
    <property type="protein sequence ID" value="KAH3786583.1"/>
    <property type="molecule type" value="Genomic_DNA"/>
</dbReference>
<proteinExistence type="predicted"/>
<sequence length="68" mass="8064">MSSRRKKYAKWKKGNVPDYEKPARGTMPVRQYHEVDCSKICHMFAMDCQAIFRCVLLRNCKTVYIQFG</sequence>
<name>A0A9D4EWC2_DREPO</name>
<keyword evidence="2" id="KW-1185">Reference proteome</keyword>
<dbReference type="Proteomes" id="UP000828390">
    <property type="component" value="Unassembled WGS sequence"/>
</dbReference>
<dbReference type="AlphaFoldDB" id="A0A9D4EWC2"/>
<gene>
    <name evidence="1" type="ORF">DPMN_164690</name>
</gene>
<accession>A0A9D4EWC2</accession>
<evidence type="ECO:0000313" key="1">
    <source>
        <dbReference type="EMBL" id="KAH3786583.1"/>
    </source>
</evidence>
<organism evidence="1 2">
    <name type="scientific">Dreissena polymorpha</name>
    <name type="common">Zebra mussel</name>
    <name type="synonym">Mytilus polymorpha</name>
    <dbReference type="NCBI Taxonomy" id="45954"/>
    <lineage>
        <taxon>Eukaryota</taxon>
        <taxon>Metazoa</taxon>
        <taxon>Spiralia</taxon>
        <taxon>Lophotrochozoa</taxon>
        <taxon>Mollusca</taxon>
        <taxon>Bivalvia</taxon>
        <taxon>Autobranchia</taxon>
        <taxon>Heteroconchia</taxon>
        <taxon>Euheterodonta</taxon>
        <taxon>Imparidentia</taxon>
        <taxon>Neoheterodontei</taxon>
        <taxon>Myida</taxon>
        <taxon>Dreissenoidea</taxon>
        <taxon>Dreissenidae</taxon>
        <taxon>Dreissena</taxon>
    </lineage>
</organism>
<protein>
    <submittedName>
        <fullName evidence="1">Uncharacterized protein</fullName>
    </submittedName>
</protein>